<evidence type="ECO:0000313" key="1">
    <source>
        <dbReference type="EMBL" id="KAK1490118.1"/>
    </source>
</evidence>
<evidence type="ECO:0000313" key="2">
    <source>
        <dbReference type="Proteomes" id="UP001239213"/>
    </source>
</evidence>
<proteinExistence type="predicted"/>
<comment type="caution">
    <text evidence="1">The sequence shown here is derived from an EMBL/GenBank/DDBJ whole genome shotgun (WGS) entry which is preliminary data.</text>
</comment>
<dbReference type="Proteomes" id="UP001239213">
    <property type="component" value="Unassembled WGS sequence"/>
</dbReference>
<protein>
    <submittedName>
        <fullName evidence="1">Uncharacterized protein</fullName>
    </submittedName>
</protein>
<gene>
    <name evidence="1" type="ORF">CCUS01_14536</name>
</gene>
<reference evidence="1" key="1">
    <citation type="submission" date="2016-11" db="EMBL/GenBank/DDBJ databases">
        <title>The genome sequence of Colletotrichum cuscutae.</title>
        <authorList>
            <person name="Baroncelli R."/>
        </authorList>
    </citation>
    <scope>NUCLEOTIDE SEQUENCE</scope>
    <source>
        <strain evidence="1">IMI 304802</strain>
    </source>
</reference>
<accession>A0AAI9Y8V3</accession>
<dbReference type="AlphaFoldDB" id="A0AAI9Y8V3"/>
<keyword evidence="2" id="KW-1185">Reference proteome</keyword>
<organism evidence="1 2">
    <name type="scientific">Colletotrichum cuscutae</name>
    <dbReference type="NCBI Taxonomy" id="1209917"/>
    <lineage>
        <taxon>Eukaryota</taxon>
        <taxon>Fungi</taxon>
        <taxon>Dikarya</taxon>
        <taxon>Ascomycota</taxon>
        <taxon>Pezizomycotina</taxon>
        <taxon>Sordariomycetes</taxon>
        <taxon>Hypocreomycetidae</taxon>
        <taxon>Glomerellales</taxon>
        <taxon>Glomerellaceae</taxon>
        <taxon>Colletotrichum</taxon>
        <taxon>Colletotrichum acutatum species complex</taxon>
    </lineage>
</organism>
<sequence length="27" mass="3223">MRHPTEETILNSLIYFTRMTNSLGYHP</sequence>
<dbReference type="EMBL" id="MPDP01000043">
    <property type="protein sequence ID" value="KAK1490118.1"/>
    <property type="molecule type" value="Genomic_DNA"/>
</dbReference>
<name>A0AAI9Y8V3_9PEZI</name>